<protein>
    <recommendedName>
        <fullName evidence="3">PEP-CTERM protein-sorting domain-containing protein</fullName>
    </recommendedName>
</protein>
<keyword evidence="2" id="KW-1185">Reference proteome</keyword>
<proteinExistence type="predicted"/>
<dbReference type="EMBL" id="CP036339">
    <property type="protein sequence ID" value="QDT71586.1"/>
    <property type="molecule type" value="Genomic_DNA"/>
</dbReference>
<sequence>MFDDALPNKRVSVGIRSSTEPINIIELGRWNAFAPDPTGGLAPPPNNGQSTGFAYRVMNFGPPSLPLVQQPNFQYFPLDPSLDRPFDADALVTPADIGPGWHRYSATIGVNFVTLMLDLFRDGLNNATGLPGVDSEVTWSIVPRGSAPFDSLRIGATSGVTSVSGAVVDNIVLERVLSIPEPVALTMASMAALAMACKRRRR</sequence>
<reference evidence="1 2" key="1">
    <citation type="submission" date="2019-02" db="EMBL/GenBank/DDBJ databases">
        <title>Deep-cultivation of Planctomycetes and their phenomic and genomic characterization uncovers novel biology.</title>
        <authorList>
            <person name="Wiegand S."/>
            <person name="Jogler M."/>
            <person name="Boedeker C."/>
            <person name="Pinto D."/>
            <person name="Vollmers J."/>
            <person name="Rivas-Marin E."/>
            <person name="Kohn T."/>
            <person name="Peeters S.H."/>
            <person name="Heuer A."/>
            <person name="Rast P."/>
            <person name="Oberbeckmann S."/>
            <person name="Bunk B."/>
            <person name="Jeske O."/>
            <person name="Meyerdierks A."/>
            <person name="Storesund J.E."/>
            <person name="Kallscheuer N."/>
            <person name="Luecker S."/>
            <person name="Lage O.M."/>
            <person name="Pohl T."/>
            <person name="Merkel B.J."/>
            <person name="Hornburger P."/>
            <person name="Mueller R.-W."/>
            <person name="Bruemmer F."/>
            <person name="Labrenz M."/>
            <person name="Spormann A.M."/>
            <person name="Op den Camp H."/>
            <person name="Overmann J."/>
            <person name="Amann R."/>
            <person name="Jetten M.S.M."/>
            <person name="Mascher T."/>
            <person name="Medema M.H."/>
            <person name="Devos D.P."/>
            <person name="Kaster A.-K."/>
            <person name="Ovreas L."/>
            <person name="Rohde M."/>
            <person name="Galperin M.Y."/>
            <person name="Jogler C."/>
        </authorList>
    </citation>
    <scope>NUCLEOTIDE SEQUENCE [LARGE SCALE GENOMIC DNA]</scope>
    <source>
        <strain evidence="1 2">I41</strain>
    </source>
</reference>
<name>A0A517TT90_9BACT</name>
<evidence type="ECO:0000313" key="1">
    <source>
        <dbReference type="EMBL" id="QDT71586.1"/>
    </source>
</evidence>
<dbReference type="Proteomes" id="UP000317909">
    <property type="component" value="Chromosome"/>
</dbReference>
<accession>A0A517TT90</accession>
<gene>
    <name evidence="1" type="ORF">I41_07460</name>
</gene>
<organism evidence="1 2">
    <name type="scientific">Lacipirellula limnantheis</name>
    <dbReference type="NCBI Taxonomy" id="2528024"/>
    <lineage>
        <taxon>Bacteria</taxon>
        <taxon>Pseudomonadati</taxon>
        <taxon>Planctomycetota</taxon>
        <taxon>Planctomycetia</taxon>
        <taxon>Pirellulales</taxon>
        <taxon>Lacipirellulaceae</taxon>
        <taxon>Lacipirellula</taxon>
    </lineage>
</organism>
<evidence type="ECO:0000313" key="2">
    <source>
        <dbReference type="Proteomes" id="UP000317909"/>
    </source>
</evidence>
<dbReference type="AlphaFoldDB" id="A0A517TT90"/>
<dbReference type="KEGG" id="llh:I41_07460"/>
<evidence type="ECO:0008006" key="3">
    <source>
        <dbReference type="Google" id="ProtNLM"/>
    </source>
</evidence>